<name>A0AAV1QX69_9ROSI</name>
<dbReference type="EMBL" id="CAWUPB010000562">
    <property type="protein sequence ID" value="CAK7324714.1"/>
    <property type="molecule type" value="Genomic_DNA"/>
</dbReference>
<comment type="caution">
    <text evidence="1">The sequence shown here is derived from an EMBL/GenBank/DDBJ whole genome shotgun (WGS) entry which is preliminary data.</text>
</comment>
<evidence type="ECO:0000313" key="2">
    <source>
        <dbReference type="Proteomes" id="UP001314170"/>
    </source>
</evidence>
<organism evidence="1 2">
    <name type="scientific">Dovyalis caffra</name>
    <dbReference type="NCBI Taxonomy" id="77055"/>
    <lineage>
        <taxon>Eukaryota</taxon>
        <taxon>Viridiplantae</taxon>
        <taxon>Streptophyta</taxon>
        <taxon>Embryophyta</taxon>
        <taxon>Tracheophyta</taxon>
        <taxon>Spermatophyta</taxon>
        <taxon>Magnoliopsida</taxon>
        <taxon>eudicotyledons</taxon>
        <taxon>Gunneridae</taxon>
        <taxon>Pentapetalae</taxon>
        <taxon>rosids</taxon>
        <taxon>fabids</taxon>
        <taxon>Malpighiales</taxon>
        <taxon>Salicaceae</taxon>
        <taxon>Flacourtieae</taxon>
        <taxon>Dovyalis</taxon>
    </lineage>
</organism>
<accession>A0AAV1QX69</accession>
<gene>
    <name evidence="1" type="ORF">DCAF_LOCUS2378</name>
</gene>
<feature type="non-terminal residue" evidence="1">
    <location>
        <position position="1"/>
    </location>
</feature>
<dbReference type="AlphaFoldDB" id="A0AAV1QX69"/>
<keyword evidence="2" id="KW-1185">Reference proteome</keyword>
<evidence type="ECO:0000313" key="1">
    <source>
        <dbReference type="EMBL" id="CAK7324714.1"/>
    </source>
</evidence>
<reference evidence="1 2" key="1">
    <citation type="submission" date="2024-01" db="EMBL/GenBank/DDBJ databases">
        <authorList>
            <person name="Waweru B."/>
        </authorList>
    </citation>
    <scope>NUCLEOTIDE SEQUENCE [LARGE SCALE GENOMIC DNA]</scope>
</reference>
<sequence length="55" mass="6488">PLHHLCEEEPYLLILLLNASRRDLKPRMFPTPRLSTYGELCHTFKTKPIKVARRS</sequence>
<proteinExistence type="predicted"/>
<protein>
    <submittedName>
        <fullName evidence="1">Uncharacterized protein</fullName>
    </submittedName>
</protein>
<dbReference type="Proteomes" id="UP001314170">
    <property type="component" value="Unassembled WGS sequence"/>
</dbReference>